<dbReference type="PANTHER" id="PTHR11941">
    <property type="entry name" value="ENOYL-COA HYDRATASE-RELATED"/>
    <property type="match status" value="1"/>
</dbReference>
<dbReference type="AlphaFoldDB" id="A0A833H5C1"/>
<name>A0A833H5C1_9LEPT</name>
<organism evidence="1 2">
    <name type="scientific">Leptonema illini</name>
    <dbReference type="NCBI Taxonomy" id="183"/>
    <lineage>
        <taxon>Bacteria</taxon>
        <taxon>Pseudomonadati</taxon>
        <taxon>Spirochaetota</taxon>
        <taxon>Spirochaetia</taxon>
        <taxon>Leptospirales</taxon>
        <taxon>Leptospiraceae</taxon>
        <taxon>Leptonema</taxon>
    </lineage>
</organism>
<evidence type="ECO:0000313" key="1">
    <source>
        <dbReference type="EMBL" id="KAB2935385.1"/>
    </source>
</evidence>
<comment type="caution">
    <text evidence="1">The sequence shown here is derived from an EMBL/GenBank/DDBJ whole genome shotgun (WGS) entry which is preliminary data.</text>
</comment>
<dbReference type="CDD" id="cd06558">
    <property type="entry name" value="crotonase-like"/>
    <property type="match status" value="1"/>
</dbReference>
<gene>
    <name evidence="1" type="ORF">F9K24_01265</name>
</gene>
<protein>
    <submittedName>
        <fullName evidence="1">Enoyl-CoA hydratase/isomerase family protein</fullName>
    </submittedName>
</protein>
<dbReference type="PANTHER" id="PTHR11941:SF54">
    <property type="entry name" value="ENOYL-COA HYDRATASE, MITOCHONDRIAL"/>
    <property type="match status" value="1"/>
</dbReference>
<dbReference type="Gene3D" id="3.90.226.10">
    <property type="entry name" value="2-enoyl-CoA Hydratase, Chain A, domain 1"/>
    <property type="match status" value="1"/>
</dbReference>
<keyword evidence="1" id="KW-0413">Isomerase</keyword>
<dbReference type="SUPFAM" id="SSF52096">
    <property type="entry name" value="ClpP/crotonase"/>
    <property type="match status" value="1"/>
</dbReference>
<dbReference type="InterPro" id="IPR029045">
    <property type="entry name" value="ClpP/crotonase-like_dom_sf"/>
</dbReference>
<dbReference type="Pfam" id="PF00378">
    <property type="entry name" value="ECH_1"/>
    <property type="match status" value="1"/>
</dbReference>
<dbReference type="Proteomes" id="UP000460298">
    <property type="component" value="Unassembled WGS sequence"/>
</dbReference>
<proteinExistence type="predicted"/>
<dbReference type="GO" id="GO:0006635">
    <property type="term" value="P:fatty acid beta-oxidation"/>
    <property type="evidence" value="ECO:0007669"/>
    <property type="project" value="TreeGrafter"/>
</dbReference>
<dbReference type="InterPro" id="IPR001753">
    <property type="entry name" value="Enoyl-CoA_hydra/iso"/>
</dbReference>
<dbReference type="EMBL" id="WBUI01000001">
    <property type="protein sequence ID" value="KAB2935385.1"/>
    <property type="molecule type" value="Genomic_DNA"/>
</dbReference>
<dbReference type="GO" id="GO:0016853">
    <property type="term" value="F:isomerase activity"/>
    <property type="evidence" value="ECO:0007669"/>
    <property type="project" value="UniProtKB-KW"/>
</dbReference>
<reference evidence="1 2" key="1">
    <citation type="submission" date="2019-10" db="EMBL/GenBank/DDBJ databases">
        <title>Extracellular Electron Transfer in a Candidatus Methanoperedens spp. Enrichment Culture.</title>
        <authorList>
            <person name="Berger S."/>
            <person name="Rangel Shaw D."/>
            <person name="Berben T."/>
            <person name="In 'T Zandt M."/>
            <person name="Frank J."/>
            <person name="Reimann J."/>
            <person name="Jetten M.S.M."/>
            <person name="Welte C.U."/>
        </authorList>
    </citation>
    <scope>NUCLEOTIDE SEQUENCE [LARGE SCALE GENOMIC DNA]</scope>
    <source>
        <strain evidence="1">SB12</strain>
    </source>
</reference>
<evidence type="ECO:0000313" key="2">
    <source>
        <dbReference type="Proteomes" id="UP000460298"/>
    </source>
</evidence>
<sequence>MSAELQIIENDGGIVELSLNLNDQNSFGLAAFTELDRTLKLVASHDKIRVLILHSMKPDVFSQGLNLEEMSSASGELVDEFIHLFYENLKSIYLFPHPVICAMPGHAMGYGAMIAMTSDYRLMAYRARIGLPEVKLGIRVPIFIARILQDIVGVVEADHHILEGGAYKAAEAKEIGLIDQIVSPDEMFSAARKVAQRFLKNSRSAMTASKRAIRHRMDLDAIIEMDARETIKTLNTPDAREGISAAVEKRRPVFS</sequence>
<accession>A0A833H5C1</accession>